<proteinExistence type="predicted"/>
<reference evidence="2 3" key="2">
    <citation type="submission" date="2018-11" db="EMBL/GenBank/DDBJ databases">
        <authorList>
            <consortium name="Pathogen Informatics"/>
        </authorList>
    </citation>
    <scope>NUCLEOTIDE SEQUENCE [LARGE SCALE GENOMIC DNA]</scope>
</reference>
<dbReference type="EMBL" id="UYRT01101128">
    <property type="protein sequence ID" value="VDN42830.1"/>
    <property type="molecule type" value="Genomic_DNA"/>
</dbReference>
<dbReference type="Proteomes" id="UP000271098">
    <property type="component" value="Unassembled WGS sequence"/>
</dbReference>
<dbReference type="WBParaSite" id="GPUH_0002446401-mRNA-1">
    <property type="protein sequence ID" value="GPUH_0002446401-mRNA-1"/>
    <property type="gene ID" value="GPUH_0002446401"/>
</dbReference>
<reference evidence="4" key="1">
    <citation type="submission" date="2016-06" db="UniProtKB">
        <authorList>
            <consortium name="WormBaseParasite"/>
        </authorList>
    </citation>
    <scope>IDENTIFICATION</scope>
</reference>
<accession>A0A183ETZ3</accession>
<evidence type="ECO:0000256" key="1">
    <source>
        <dbReference type="SAM" id="MobiDB-lite"/>
    </source>
</evidence>
<gene>
    <name evidence="2" type="ORF">GPUH_LOCUS24434</name>
</gene>
<feature type="compositionally biased region" description="Acidic residues" evidence="1">
    <location>
        <begin position="51"/>
        <end position="64"/>
    </location>
</feature>
<evidence type="ECO:0000313" key="2">
    <source>
        <dbReference type="EMBL" id="VDN42830.1"/>
    </source>
</evidence>
<keyword evidence="3" id="KW-1185">Reference proteome</keyword>
<organism evidence="4">
    <name type="scientific">Gongylonema pulchrum</name>
    <dbReference type="NCBI Taxonomy" id="637853"/>
    <lineage>
        <taxon>Eukaryota</taxon>
        <taxon>Metazoa</taxon>
        <taxon>Ecdysozoa</taxon>
        <taxon>Nematoda</taxon>
        <taxon>Chromadorea</taxon>
        <taxon>Rhabditida</taxon>
        <taxon>Spirurina</taxon>
        <taxon>Spiruromorpha</taxon>
        <taxon>Spiruroidea</taxon>
        <taxon>Gongylonematidae</taxon>
        <taxon>Gongylonema</taxon>
    </lineage>
</organism>
<protein>
    <submittedName>
        <fullName evidence="2 4">Uncharacterized protein</fullName>
    </submittedName>
</protein>
<name>A0A183ETZ3_9BILA</name>
<feature type="region of interest" description="Disordered" evidence="1">
    <location>
        <begin position="44"/>
        <end position="66"/>
    </location>
</feature>
<evidence type="ECO:0000313" key="3">
    <source>
        <dbReference type="Proteomes" id="UP000271098"/>
    </source>
</evidence>
<evidence type="ECO:0000313" key="4">
    <source>
        <dbReference type="WBParaSite" id="GPUH_0002446401-mRNA-1"/>
    </source>
</evidence>
<dbReference type="AlphaFoldDB" id="A0A183ETZ3"/>
<sequence length="106" mass="11193">MDCCTDQKPIILASGETLIPTASMTTQTITTSISGTTIASILSNDDAATAADDDEEEEDDDGDDNATVAAEGEIGHLQRLPVANYRTIHAKGKHNDAKSKIRCVTT</sequence>